<evidence type="ECO:0000256" key="9">
    <source>
        <dbReference type="PROSITE-ProRule" id="PRU01091"/>
    </source>
</evidence>
<keyword evidence="3 8" id="KW-0597">Phosphoprotein</keyword>
<keyword evidence="2" id="KW-0963">Cytoplasm</keyword>
<dbReference type="SUPFAM" id="SSF52172">
    <property type="entry name" value="CheY-like"/>
    <property type="match status" value="1"/>
</dbReference>
<feature type="modified residue" description="4-aspartylphosphate" evidence="8">
    <location>
        <position position="81"/>
    </location>
</feature>
<reference evidence="12 13" key="1">
    <citation type="submission" date="2017-05" db="EMBL/GenBank/DDBJ databases">
        <title>Complete and WGS of Bordetella genogroups.</title>
        <authorList>
            <person name="Spilker T."/>
            <person name="LiPuma J."/>
        </authorList>
    </citation>
    <scope>NUCLEOTIDE SEQUENCE [LARGE SCALE GENOMIC DNA]</scope>
    <source>
        <strain evidence="12 13">AU17610</strain>
    </source>
</reference>
<dbReference type="OrthoDB" id="8657631at2"/>
<dbReference type="PANTHER" id="PTHR48111">
    <property type="entry name" value="REGULATOR OF RPOS"/>
    <property type="match status" value="1"/>
</dbReference>
<dbReference type="InterPro" id="IPR036388">
    <property type="entry name" value="WH-like_DNA-bd_sf"/>
</dbReference>
<dbReference type="InterPro" id="IPR001867">
    <property type="entry name" value="OmpR/PhoB-type_DNA-bd"/>
</dbReference>
<evidence type="ECO:0000256" key="6">
    <source>
        <dbReference type="ARBA" id="ARBA00023125"/>
    </source>
</evidence>
<accession>A0A261S6J6</accession>
<dbReference type="PROSITE" id="PS50110">
    <property type="entry name" value="RESPONSE_REGULATORY"/>
    <property type="match status" value="1"/>
</dbReference>
<organism evidence="12 13">
    <name type="scientific">Bordetella genomosp. 1</name>
    <dbReference type="NCBI Taxonomy" id="1395607"/>
    <lineage>
        <taxon>Bacteria</taxon>
        <taxon>Pseudomonadati</taxon>
        <taxon>Pseudomonadota</taxon>
        <taxon>Betaproteobacteria</taxon>
        <taxon>Burkholderiales</taxon>
        <taxon>Alcaligenaceae</taxon>
        <taxon>Bordetella</taxon>
    </lineage>
</organism>
<feature type="domain" description="OmpR/PhoB-type" evidence="11">
    <location>
        <begin position="152"/>
        <end position="255"/>
    </location>
</feature>
<dbReference type="Gene3D" id="1.10.10.10">
    <property type="entry name" value="Winged helix-like DNA-binding domain superfamily/Winged helix DNA-binding domain"/>
    <property type="match status" value="1"/>
</dbReference>
<dbReference type="GO" id="GO:0000976">
    <property type="term" value="F:transcription cis-regulatory region binding"/>
    <property type="evidence" value="ECO:0007669"/>
    <property type="project" value="TreeGrafter"/>
</dbReference>
<gene>
    <name evidence="12" type="ORF">CEG14_19185</name>
</gene>
<evidence type="ECO:0000256" key="2">
    <source>
        <dbReference type="ARBA" id="ARBA00022490"/>
    </source>
</evidence>
<dbReference type="InterPro" id="IPR011006">
    <property type="entry name" value="CheY-like_superfamily"/>
</dbReference>
<sequence>MLCACAVWPLFHARRRSCRARRAPAPWGRHVKINLIEDNEDWAKRVCESLAVMGHAVDWYESCTEGLAELRRGSYDVLIADTHLADGDVLAQLAQIRFEYPTMGIITVSMQRDANLCAASLGDGADYHLARPTDMHLLEASMVALQRRMQAAPHVREDDWCWSLSLMEGALFDAAREVEVSLTDKEARLMFVLLISPGMPVSHERLSQFLGDAESYSGRHRIDVQMHRLRRKLAGLRGTPFVIKNFYSKGFMLVSSRGARCQLVTNVDAVE</sequence>
<dbReference type="Gene3D" id="3.40.50.2300">
    <property type="match status" value="1"/>
</dbReference>
<evidence type="ECO:0008006" key="14">
    <source>
        <dbReference type="Google" id="ProtNLM"/>
    </source>
</evidence>
<keyword evidence="4" id="KW-0902">Two-component regulatory system</keyword>
<evidence type="ECO:0000313" key="13">
    <source>
        <dbReference type="Proteomes" id="UP000217005"/>
    </source>
</evidence>
<evidence type="ECO:0000256" key="8">
    <source>
        <dbReference type="PROSITE-ProRule" id="PRU00169"/>
    </source>
</evidence>
<dbReference type="GO" id="GO:0005829">
    <property type="term" value="C:cytosol"/>
    <property type="evidence" value="ECO:0007669"/>
    <property type="project" value="TreeGrafter"/>
</dbReference>
<dbReference type="Proteomes" id="UP000217005">
    <property type="component" value="Unassembled WGS sequence"/>
</dbReference>
<evidence type="ECO:0000259" key="11">
    <source>
        <dbReference type="PROSITE" id="PS51755"/>
    </source>
</evidence>
<feature type="domain" description="Response regulatory" evidence="10">
    <location>
        <begin position="32"/>
        <end position="146"/>
    </location>
</feature>
<dbReference type="InterPro" id="IPR016032">
    <property type="entry name" value="Sig_transdc_resp-reg_C-effctor"/>
</dbReference>
<dbReference type="SMART" id="SM00862">
    <property type="entry name" value="Trans_reg_C"/>
    <property type="match status" value="1"/>
</dbReference>
<dbReference type="PANTHER" id="PTHR48111:SF35">
    <property type="entry name" value="TRANSCRIPTIONAL REGULATORY PROTEIN QSEB"/>
    <property type="match status" value="1"/>
</dbReference>
<evidence type="ECO:0000256" key="5">
    <source>
        <dbReference type="ARBA" id="ARBA00023015"/>
    </source>
</evidence>
<dbReference type="Pfam" id="PF00072">
    <property type="entry name" value="Response_reg"/>
    <property type="match status" value="1"/>
</dbReference>
<dbReference type="GO" id="GO:0032993">
    <property type="term" value="C:protein-DNA complex"/>
    <property type="evidence" value="ECO:0007669"/>
    <property type="project" value="TreeGrafter"/>
</dbReference>
<dbReference type="AlphaFoldDB" id="A0A261S6J6"/>
<dbReference type="SMART" id="SM00448">
    <property type="entry name" value="REC"/>
    <property type="match status" value="1"/>
</dbReference>
<evidence type="ECO:0000256" key="4">
    <source>
        <dbReference type="ARBA" id="ARBA00023012"/>
    </source>
</evidence>
<comment type="subcellular location">
    <subcellularLocation>
        <location evidence="1">Cytoplasm</location>
    </subcellularLocation>
</comment>
<keyword evidence="7" id="KW-0804">Transcription</keyword>
<keyword evidence="6 9" id="KW-0238">DNA-binding</keyword>
<evidence type="ECO:0000256" key="1">
    <source>
        <dbReference type="ARBA" id="ARBA00004496"/>
    </source>
</evidence>
<protein>
    <recommendedName>
        <fullName evidence="14">DNA-binding response regulator</fullName>
    </recommendedName>
</protein>
<evidence type="ECO:0000256" key="3">
    <source>
        <dbReference type="ARBA" id="ARBA00022553"/>
    </source>
</evidence>
<name>A0A261S6J6_9BORD</name>
<dbReference type="Pfam" id="PF00486">
    <property type="entry name" value="Trans_reg_C"/>
    <property type="match status" value="1"/>
</dbReference>
<dbReference type="GO" id="GO:0006355">
    <property type="term" value="P:regulation of DNA-templated transcription"/>
    <property type="evidence" value="ECO:0007669"/>
    <property type="project" value="InterPro"/>
</dbReference>
<comment type="caution">
    <text evidence="12">The sequence shown here is derived from an EMBL/GenBank/DDBJ whole genome shotgun (WGS) entry which is preliminary data.</text>
</comment>
<proteinExistence type="predicted"/>
<evidence type="ECO:0000259" key="10">
    <source>
        <dbReference type="PROSITE" id="PS50110"/>
    </source>
</evidence>
<dbReference type="SUPFAM" id="SSF46894">
    <property type="entry name" value="C-terminal effector domain of the bipartite response regulators"/>
    <property type="match status" value="1"/>
</dbReference>
<dbReference type="CDD" id="cd00383">
    <property type="entry name" value="trans_reg_C"/>
    <property type="match status" value="1"/>
</dbReference>
<keyword evidence="5" id="KW-0805">Transcription regulation</keyword>
<dbReference type="GO" id="GO:0000156">
    <property type="term" value="F:phosphorelay response regulator activity"/>
    <property type="evidence" value="ECO:0007669"/>
    <property type="project" value="TreeGrafter"/>
</dbReference>
<dbReference type="InterPro" id="IPR001789">
    <property type="entry name" value="Sig_transdc_resp-reg_receiver"/>
</dbReference>
<dbReference type="PROSITE" id="PS51755">
    <property type="entry name" value="OMPR_PHOB"/>
    <property type="match status" value="1"/>
</dbReference>
<dbReference type="EMBL" id="NEVL01000004">
    <property type="protein sequence ID" value="OZI32988.1"/>
    <property type="molecule type" value="Genomic_DNA"/>
</dbReference>
<evidence type="ECO:0000256" key="7">
    <source>
        <dbReference type="ARBA" id="ARBA00023163"/>
    </source>
</evidence>
<dbReference type="InterPro" id="IPR039420">
    <property type="entry name" value="WalR-like"/>
</dbReference>
<feature type="DNA-binding region" description="OmpR/PhoB-type" evidence="9">
    <location>
        <begin position="152"/>
        <end position="255"/>
    </location>
</feature>
<evidence type="ECO:0000313" key="12">
    <source>
        <dbReference type="EMBL" id="OZI32988.1"/>
    </source>
</evidence>